<reference evidence="2 3" key="1">
    <citation type="journal article" date="2016" name="Nat. Commun.">
        <title>Thousands of microbial genomes shed light on interconnected biogeochemical processes in an aquifer system.</title>
        <authorList>
            <person name="Anantharaman K."/>
            <person name="Brown C.T."/>
            <person name="Hug L.A."/>
            <person name="Sharon I."/>
            <person name="Castelle C.J."/>
            <person name="Probst A.J."/>
            <person name="Thomas B.C."/>
            <person name="Singh A."/>
            <person name="Wilkins M.J."/>
            <person name="Karaoz U."/>
            <person name="Brodie E.L."/>
            <person name="Williams K.H."/>
            <person name="Hubbard S.S."/>
            <person name="Banfield J.F."/>
        </authorList>
    </citation>
    <scope>NUCLEOTIDE SEQUENCE [LARGE SCALE GENOMIC DNA]</scope>
</reference>
<dbReference type="SUPFAM" id="SSF53756">
    <property type="entry name" value="UDP-Glycosyltransferase/glycogen phosphorylase"/>
    <property type="match status" value="1"/>
</dbReference>
<dbReference type="CDD" id="cd03801">
    <property type="entry name" value="GT4_PimA-like"/>
    <property type="match status" value="1"/>
</dbReference>
<dbReference type="AlphaFoldDB" id="A0A1F8APX1"/>
<dbReference type="Gene3D" id="3.40.50.2000">
    <property type="entry name" value="Glycogen Phosphorylase B"/>
    <property type="match status" value="2"/>
</dbReference>
<evidence type="ECO:0000259" key="1">
    <source>
        <dbReference type="Pfam" id="PF00534"/>
    </source>
</evidence>
<name>A0A1F8APX1_9BACT</name>
<sequence length="399" mass="45719">MTKKSKFHFFALAAVGVGLSGGDRLFIEFARRWAKWGNRLDIHLWTEGYNITQVQKLQHKNIKFEIVNMGILPKFGFLVSYIARILAGVMLGLKIKPERLDIVYSCSDFLMDLLPAFLLKVRFRGKVKWVAGWYQTAPSLLKGFREGKRENTYRLTAFFYWLSQKLAKPLISRFADYVLVNNENERRQFPDHAKKGKTVVVLGAVDLEKIINYQSLITKHQALIYDAVYQGRFHPQKGVIELIDIWAKVVRKRSSAVLGMIGDGELMSNVVSKIRSKKLERNIKLFGYLYDGPEKYKIFTQSKVVVHPAFYDSGGMASAEAMAFGLPAVGFNLKSYKSYYPKGMLKVPVGDLEKFTEAILRLLNNEQLRLKLGKEGRGMILKDWSWDKRALEVILKITS</sequence>
<comment type="caution">
    <text evidence="2">The sequence shown here is derived from an EMBL/GenBank/DDBJ whole genome shotgun (WGS) entry which is preliminary data.</text>
</comment>
<proteinExistence type="predicted"/>
<dbReference type="Proteomes" id="UP000178603">
    <property type="component" value="Unassembled WGS sequence"/>
</dbReference>
<evidence type="ECO:0000313" key="2">
    <source>
        <dbReference type="EMBL" id="OGM53802.1"/>
    </source>
</evidence>
<dbReference type="PANTHER" id="PTHR45947">
    <property type="entry name" value="SULFOQUINOVOSYL TRANSFERASE SQD2"/>
    <property type="match status" value="1"/>
</dbReference>
<dbReference type="InterPro" id="IPR050194">
    <property type="entry name" value="Glycosyltransferase_grp1"/>
</dbReference>
<dbReference type="GO" id="GO:0016757">
    <property type="term" value="F:glycosyltransferase activity"/>
    <property type="evidence" value="ECO:0007669"/>
    <property type="project" value="InterPro"/>
</dbReference>
<gene>
    <name evidence="2" type="ORF">A3E44_05290</name>
</gene>
<organism evidence="2 3">
    <name type="scientific">Candidatus Woesebacteria bacterium RIFCSPHIGHO2_12_FULL_41_24</name>
    <dbReference type="NCBI Taxonomy" id="1802510"/>
    <lineage>
        <taxon>Bacteria</taxon>
        <taxon>Candidatus Woeseibacteriota</taxon>
    </lineage>
</organism>
<dbReference type="PANTHER" id="PTHR45947:SF3">
    <property type="entry name" value="SULFOQUINOVOSYL TRANSFERASE SQD2"/>
    <property type="match status" value="1"/>
</dbReference>
<dbReference type="InterPro" id="IPR001296">
    <property type="entry name" value="Glyco_trans_1"/>
</dbReference>
<accession>A0A1F8APX1</accession>
<dbReference type="Pfam" id="PF00534">
    <property type="entry name" value="Glycos_transf_1"/>
    <property type="match status" value="1"/>
</dbReference>
<feature type="domain" description="Glycosyl transferase family 1" evidence="1">
    <location>
        <begin position="227"/>
        <end position="377"/>
    </location>
</feature>
<dbReference type="EMBL" id="MGGW01000020">
    <property type="protein sequence ID" value="OGM53802.1"/>
    <property type="molecule type" value="Genomic_DNA"/>
</dbReference>
<evidence type="ECO:0000313" key="3">
    <source>
        <dbReference type="Proteomes" id="UP000178603"/>
    </source>
</evidence>
<protein>
    <recommendedName>
        <fullName evidence="1">Glycosyl transferase family 1 domain-containing protein</fullName>
    </recommendedName>
</protein>